<evidence type="ECO:0000313" key="2">
    <source>
        <dbReference type="EMBL" id="KEH29757.1"/>
    </source>
</evidence>
<keyword evidence="4" id="KW-1185">Reference proteome</keyword>
<gene>
    <name evidence="2" type="ordered locus">MTR_4g051492</name>
</gene>
<protein>
    <submittedName>
        <fullName evidence="2 3">Uncharacterized protein</fullName>
    </submittedName>
</protein>
<proteinExistence type="predicted"/>
<reference evidence="2 4" key="1">
    <citation type="journal article" date="2011" name="Nature">
        <title>The Medicago genome provides insight into the evolution of rhizobial symbioses.</title>
        <authorList>
            <person name="Young N.D."/>
            <person name="Debelle F."/>
            <person name="Oldroyd G.E."/>
            <person name="Geurts R."/>
            <person name="Cannon S.B."/>
            <person name="Udvardi M.K."/>
            <person name="Benedito V.A."/>
            <person name="Mayer K.F."/>
            <person name="Gouzy J."/>
            <person name="Schoof H."/>
            <person name="Van de Peer Y."/>
            <person name="Proost S."/>
            <person name="Cook D.R."/>
            <person name="Meyers B.C."/>
            <person name="Spannagl M."/>
            <person name="Cheung F."/>
            <person name="De Mita S."/>
            <person name="Krishnakumar V."/>
            <person name="Gundlach H."/>
            <person name="Zhou S."/>
            <person name="Mudge J."/>
            <person name="Bharti A.K."/>
            <person name="Murray J.D."/>
            <person name="Naoumkina M.A."/>
            <person name="Rosen B."/>
            <person name="Silverstein K.A."/>
            <person name="Tang H."/>
            <person name="Rombauts S."/>
            <person name="Zhao P.X."/>
            <person name="Zhou P."/>
            <person name="Barbe V."/>
            <person name="Bardou P."/>
            <person name="Bechner M."/>
            <person name="Bellec A."/>
            <person name="Berger A."/>
            <person name="Berges H."/>
            <person name="Bidwell S."/>
            <person name="Bisseling T."/>
            <person name="Choisne N."/>
            <person name="Couloux A."/>
            <person name="Denny R."/>
            <person name="Deshpande S."/>
            <person name="Dai X."/>
            <person name="Doyle J.J."/>
            <person name="Dudez A.M."/>
            <person name="Farmer A.D."/>
            <person name="Fouteau S."/>
            <person name="Franken C."/>
            <person name="Gibelin C."/>
            <person name="Gish J."/>
            <person name="Goldstein S."/>
            <person name="Gonzalez A.J."/>
            <person name="Green P.J."/>
            <person name="Hallab A."/>
            <person name="Hartog M."/>
            <person name="Hua A."/>
            <person name="Humphray S.J."/>
            <person name="Jeong D.H."/>
            <person name="Jing Y."/>
            <person name="Jocker A."/>
            <person name="Kenton S.M."/>
            <person name="Kim D.J."/>
            <person name="Klee K."/>
            <person name="Lai H."/>
            <person name="Lang C."/>
            <person name="Lin S."/>
            <person name="Macmil S.L."/>
            <person name="Magdelenat G."/>
            <person name="Matthews L."/>
            <person name="McCorrison J."/>
            <person name="Monaghan E.L."/>
            <person name="Mun J.H."/>
            <person name="Najar F.Z."/>
            <person name="Nicholson C."/>
            <person name="Noirot C."/>
            <person name="O'Bleness M."/>
            <person name="Paule C.R."/>
            <person name="Poulain J."/>
            <person name="Prion F."/>
            <person name="Qin B."/>
            <person name="Qu C."/>
            <person name="Retzel E.F."/>
            <person name="Riddle C."/>
            <person name="Sallet E."/>
            <person name="Samain S."/>
            <person name="Samson N."/>
            <person name="Sanders I."/>
            <person name="Saurat O."/>
            <person name="Scarpelli C."/>
            <person name="Schiex T."/>
            <person name="Segurens B."/>
            <person name="Severin A.J."/>
            <person name="Sherrier D.J."/>
            <person name="Shi R."/>
            <person name="Sims S."/>
            <person name="Singer S.R."/>
            <person name="Sinharoy S."/>
            <person name="Sterck L."/>
            <person name="Viollet A."/>
            <person name="Wang B.B."/>
            <person name="Wang K."/>
            <person name="Wang M."/>
            <person name="Wang X."/>
            <person name="Warfsmann J."/>
            <person name="Weissenbach J."/>
            <person name="White D.D."/>
            <person name="White J.D."/>
            <person name="Wiley G.B."/>
            <person name="Wincker P."/>
            <person name="Xing Y."/>
            <person name="Yang L."/>
            <person name="Yao Z."/>
            <person name="Ying F."/>
            <person name="Zhai J."/>
            <person name="Zhou L."/>
            <person name="Zuber A."/>
            <person name="Denarie J."/>
            <person name="Dixon R.A."/>
            <person name="May G.D."/>
            <person name="Schwartz D.C."/>
            <person name="Rogers J."/>
            <person name="Quetier F."/>
            <person name="Town C.D."/>
            <person name="Roe B.A."/>
        </authorList>
    </citation>
    <scope>NUCLEOTIDE SEQUENCE [LARGE SCALE GENOMIC DNA]</scope>
    <source>
        <strain evidence="2">A17</strain>
        <strain evidence="3 4">cv. Jemalong A17</strain>
    </source>
</reference>
<dbReference type="EnsemblPlants" id="KEH29757">
    <property type="protein sequence ID" value="KEH29757"/>
    <property type="gene ID" value="MTR_4g051492"/>
</dbReference>
<keyword evidence="1" id="KW-0175">Coiled coil</keyword>
<accession>A0A072UJ91</accession>
<reference evidence="3" key="3">
    <citation type="submission" date="2015-04" db="UniProtKB">
        <authorList>
            <consortium name="EnsemblPlants"/>
        </authorList>
    </citation>
    <scope>IDENTIFICATION</scope>
    <source>
        <strain evidence="3">cv. Jemalong A17</strain>
    </source>
</reference>
<feature type="coiled-coil region" evidence="1">
    <location>
        <begin position="14"/>
        <end position="55"/>
    </location>
</feature>
<evidence type="ECO:0000313" key="4">
    <source>
        <dbReference type="Proteomes" id="UP000002051"/>
    </source>
</evidence>
<evidence type="ECO:0000313" key="3">
    <source>
        <dbReference type="EnsemblPlants" id="KEH29757"/>
    </source>
</evidence>
<dbReference type="Proteomes" id="UP000002051">
    <property type="component" value="Chromosome 4"/>
</dbReference>
<dbReference type="AlphaFoldDB" id="A0A072UJ91"/>
<dbReference type="HOGENOM" id="CLU_1899301_0_0_1"/>
<name>A0A072UJ91_MEDTR</name>
<organism evidence="2 4">
    <name type="scientific">Medicago truncatula</name>
    <name type="common">Barrel medic</name>
    <name type="synonym">Medicago tribuloides</name>
    <dbReference type="NCBI Taxonomy" id="3880"/>
    <lineage>
        <taxon>Eukaryota</taxon>
        <taxon>Viridiplantae</taxon>
        <taxon>Streptophyta</taxon>
        <taxon>Embryophyta</taxon>
        <taxon>Tracheophyta</taxon>
        <taxon>Spermatophyta</taxon>
        <taxon>Magnoliopsida</taxon>
        <taxon>eudicotyledons</taxon>
        <taxon>Gunneridae</taxon>
        <taxon>Pentapetalae</taxon>
        <taxon>rosids</taxon>
        <taxon>fabids</taxon>
        <taxon>Fabales</taxon>
        <taxon>Fabaceae</taxon>
        <taxon>Papilionoideae</taxon>
        <taxon>50 kb inversion clade</taxon>
        <taxon>NPAAA clade</taxon>
        <taxon>Hologalegina</taxon>
        <taxon>IRL clade</taxon>
        <taxon>Trifolieae</taxon>
        <taxon>Medicago</taxon>
    </lineage>
</organism>
<evidence type="ECO:0000256" key="1">
    <source>
        <dbReference type="SAM" id="Coils"/>
    </source>
</evidence>
<sequence length="134" mass="14866">MASSSGTHSHLQHSNNHEEKMEFLEQENHLLREEVAAMRTKIDEMTELMKALTAAHNQPPPPPPISTQAEAIVSIAPEWAIPVSIPPNSMPESRPWGVPICLSEVFQPIASETRMPTHQYTACVWGVSFPAISF</sequence>
<dbReference type="EMBL" id="CM001220">
    <property type="protein sequence ID" value="KEH29757.1"/>
    <property type="molecule type" value="Genomic_DNA"/>
</dbReference>
<reference evidence="2 4" key="2">
    <citation type="journal article" date="2014" name="BMC Genomics">
        <title>An improved genome release (version Mt4.0) for the model legume Medicago truncatula.</title>
        <authorList>
            <person name="Tang H."/>
            <person name="Krishnakumar V."/>
            <person name="Bidwell S."/>
            <person name="Rosen B."/>
            <person name="Chan A."/>
            <person name="Zhou S."/>
            <person name="Gentzbittel L."/>
            <person name="Childs K.L."/>
            <person name="Yandell M."/>
            <person name="Gundlach H."/>
            <person name="Mayer K.F."/>
            <person name="Schwartz D.C."/>
            <person name="Town C.D."/>
        </authorList>
    </citation>
    <scope>GENOME REANNOTATION</scope>
    <source>
        <strain evidence="2">A17</strain>
        <strain evidence="3 4">cv. Jemalong A17</strain>
    </source>
</reference>